<organism evidence="2">
    <name type="scientific">marine metagenome</name>
    <dbReference type="NCBI Taxonomy" id="408172"/>
    <lineage>
        <taxon>unclassified sequences</taxon>
        <taxon>metagenomes</taxon>
        <taxon>ecological metagenomes</taxon>
    </lineage>
</organism>
<dbReference type="AlphaFoldDB" id="A0A381VKS0"/>
<evidence type="ECO:0000256" key="1">
    <source>
        <dbReference type="SAM" id="MobiDB-lite"/>
    </source>
</evidence>
<feature type="region of interest" description="Disordered" evidence="1">
    <location>
        <begin position="1"/>
        <end position="34"/>
    </location>
</feature>
<reference evidence="2" key="1">
    <citation type="submission" date="2018-05" db="EMBL/GenBank/DDBJ databases">
        <authorList>
            <person name="Lanie J.A."/>
            <person name="Ng W.-L."/>
            <person name="Kazmierczak K.M."/>
            <person name="Andrzejewski T.M."/>
            <person name="Davidsen T.M."/>
            <person name="Wayne K.J."/>
            <person name="Tettelin H."/>
            <person name="Glass J.I."/>
            <person name="Rusch D."/>
            <person name="Podicherti R."/>
            <person name="Tsui H.-C.T."/>
            <person name="Winkler M.E."/>
        </authorList>
    </citation>
    <scope>NUCLEOTIDE SEQUENCE</scope>
</reference>
<feature type="compositionally biased region" description="Polar residues" evidence="1">
    <location>
        <begin position="1"/>
        <end position="24"/>
    </location>
</feature>
<accession>A0A381VKS0</accession>
<proteinExistence type="predicted"/>
<sequence length="34" mass="3673">VIETPRNNTELFSPTSLPRASTSGLPEKPGYITV</sequence>
<dbReference type="EMBL" id="UINC01009089">
    <property type="protein sequence ID" value="SVA40824.1"/>
    <property type="molecule type" value="Genomic_DNA"/>
</dbReference>
<gene>
    <name evidence="2" type="ORF">METZ01_LOCUS93678</name>
</gene>
<protein>
    <submittedName>
        <fullName evidence="2">Uncharacterized protein</fullName>
    </submittedName>
</protein>
<feature type="non-terminal residue" evidence="2">
    <location>
        <position position="1"/>
    </location>
</feature>
<evidence type="ECO:0000313" key="2">
    <source>
        <dbReference type="EMBL" id="SVA40824.1"/>
    </source>
</evidence>
<name>A0A381VKS0_9ZZZZ</name>